<evidence type="ECO:0000256" key="3">
    <source>
        <dbReference type="ARBA" id="ARBA00023157"/>
    </source>
</evidence>
<feature type="binding site" evidence="8">
    <location>
        <position position="729"/>
    </location>
    <ligand>
        <name>Zn(2+)</name>
        <dbReference type="ChEBI" id="CHEBI:29105"/>
        <label>1</label>
        <note>catalytic</note>
    </ligand>
</feature>
<accession>A0ABD1ZYA5</accession>
<feature type="coiled-coil region" evidence="13">
    <location>
        <begin position="319"/>
        <end position="353"/>
    </location>
</feature>
<dbReference type="EMBL" id="JAUDFV010000158">
    <property type="protein sequence ID" value="KAL2713356.1"/>
    <property type="molecule type" value="Genomic_DNA"/>
</dbReference>
<evidence type="ECO:0000313" key="19">
    <source>
        <dbReference type="Proteomes" id="UP001607302"/>
    </source>
</evidence>
<evidence type="ECO:0000256" key="14">
    <source>
        <dbReference type="SAM" id="MobiDB-lite"/>
    </source>
</evidence>
<dbReference type="PROSITE" id="PS52011">
    <property type="entry name" value="PEPTIDASE_M2"/>
    <property type="match status" value="2"/>
</dbReference>
<proteinExistence type="inferred from homology"/>
<comment type="caution">
    <text evidence="18">The sequence shown here is derived from an EMBL/GenBank/DDBJ whole genome shotgun (WGS) entry which is preliminary data.</text>
</comment>
<keyword evidence="19" id="KW-1185">Reference proteome</keyword>
<dbReference type="GO" id="GO:0046872">
    <property type="term" value="F:metal ion binding"/>
    <property type="evidence" value="ECO:0007669"/>
    <property type="project" value="UniProtKB-KW"/>
</dbReference>
<keyword evidence="15" id="KW-1133">Transmembrane helix</keyword>
<evidence type="ECO:0000256" key="6">
    <source>
        <dbReference type="PIRSR" id="PIRSR601548-10"/>
    </source>
</evidence>
<dbReference type="Pfam" id="PF13870">
    <property type="entry name" value="CCDC113_CCDC96_CC"/>
    <property type="match status" value="1"/>
</dbReference>
<sequence>MNSDVSIQVKEEDDINWDEITDDKLQDLLVSMVRMKIILELENDFFTRYLQRNDPESLEKIDSITVSDTSKISPKTTGRGTLTSPTRSLSRSLTSSNISVRDRGSPSIWSTQSGIRRGMLDPMLRRLRITIPQRMEMMQSEIIEFKKKLSLLERTGKKEKNNLIAEIEGLEICIREIKDTKDRFENDIIIGGVDRITSKIPAETVIKFTKNWFKAIEKMIEKIRLKNMTTKLQIIKAKKQLIQREHLGEDLRPVDFYQIKIQRDEYKKKIRQSAIYILQIKKVIGHYNSALTKHKRKQGYLTNEFNSIVTEINSNKLQAEDLESKCVMNEIEIEHAKKQMQLLKTMMDNYEGLNVDLGEALQFLREYEREASSMCTRVMTAQWNFGTNVTESTKRKMLDEQTLKLKFERASWRKAVSFAWSRIPDPLARRELKMIVIRGRNALTDDKFNEIHQLIVEMKDIYSRTRLCPYRNMGSNCNLSIDHDISKIMAQSKDYDELLYYWHAWHEAIGPPLKNNFMRYVQLSNQASRLNGFADTGDQMREFFEDEHLEQNMAEVIYAIMPLYKHLFTYVRRKLFERYGDRIRKDGPLPAHILGNMWSQNWEGIYDLVQPFPASTKLDVTLDMMIQGYTPLRMFQIAEEFFTSLGMKPMPPEFWRFSMFEKPIDREVMCTAGAWDFCNTIDYRIKQCTKVTMDDLISTHHEMAHLQYYLQYKDQPIIFRKEAIPGFHEAVSDAIVLSVMTPQHLQKIGLHNNSTDGYESNINFLMLMALRKLAYIPFAYIIDQWRWRVFNEGVEDMTTRWWELRMQYQGIVPPVVRTERDFDPAAKYHILADIPYAHDVLSIGASRHWHDVVRQMTRGKSNRLDAEAIMKYFQPLYEWLKRQNEMEPVIGWITIQEDTDIKHLPLSENNARYRTALRSYFLFSHNDFVCQKTFKVNKHDITLAYSNNPQKQSNEDNIPLPDKKLSIFQRMKQLTKDYWYILVPVHITTSMIWVTIFYMAIKNGVDIVTMMEHLNLSEKYLNILRSSGAGNWAIVYALYKIFTPARYAVTIGGTTMSIRYLNRLGYLKASSFKKAATNVEQSGKYTAKHKPEFKNERQTEPPKT</sequence>
<protein>
    <recommendedName>
        <fullName evidence="12">Angiotensin-converting enzyme</fullName>
        <ecNumber evidence="12">3.4.-.-</ecNumber>
    </recommendedName>
</protein>
<keyword evidence="2" id="KW-0732">Signal</keyword>
<feature type="glycosylation site" description="N-linked (GlcNAc...) asparagine; partial" evidence="6">
    <location>
        <position position="472"/>
    </location>
</feature>
<dbReference type="Pfam" id="PF01401">
    <property type="entry name" value="Peptidase_M2"/>
    <property type="match status" value="2"/>
</dbReference>
<comment type="caution">
    <text evidence="11">Lacks conserved residue(s) required for the propagation of feature annotation.</text>
</comment>
<dbReference type="Pfam" id="PF06916">
    <property type="entry name" value="FAM210A-B_dom"/>
    <property type="match status" value="1"/>
</dbReference>
<evidence type="ECO:0000259" key="16">
    <source>
        <dbReference type="Pfam" id="PF06916"/>
    </source>
</evidence>
<evidence type="ECO:0000256" key="10">
    <source>
        <dbReference type="PIRSR" id="PIRSR601548-8"/>
    </source>
</evidence>
<feature type="active site" description="Proton acceptor 2" evidence="7">
    <location>
        <position position="702"/>
    </location>
</feature>
<dbReference type="AlphaFoldDB" id="A0ABD1ZYA5"/>
<evidence type="ECO:0000256" key="15">
    <source>
        <dbReference type="SAM" id="Phobius"/>
    </source>
</evidence>
<evidence type="ECO:0000313" key="18">
    <source>
        <dbReference type="EMBL" id="KAL2713356.1"/>
    </source>
</evidence>
<keyword evidence="8 12" id="KW-0479">Metal-binding</keyword>
<feature type="active site" description="Proton donor 2" evidence="7">
    <location>
        <position position="829"/>
    </location>
</feature>
<comment type="cofactor">
    <cofactor evidence="12">
        <name>Zn(2+)</name>
        <dbReference type="ChEBI" id="CHEBI:29105"/>
    </cofactor>
    <text evidence="12">Binds 2 Zn(2+) ions per subunit.</text>
</comment>
<organism evidence="18 19">
    <name type="scientific">Vespula squamosa</name>
    <name type="common">Southern yellow jacket</name>
    <name type="synonym">Wasp</name>
    <dbReference type="NCBI Taxonomy" id="30214"/>
    <lineage>
        <taxon>Eukaryota</taxon>
        <taxon>Metazoa</taxon>
        <taxon>Ecdysozoa</taxon>
        <taxon>Arthropoda</taxon>
        <taxon>Hexapoda</taxon>
        <taxon>Insecta</taxon>
        <taxon>Pterygota</taxon>
        <taxon>Neoptera</taxon>
        <taxon>Endopterygota</taxon>
        <taxon>Hymenoptera</taxon>
        <taxon>Apocrita</taxon>
        <taxon>Aculeata</taxon>
        <taxon>Vespoidea</taxon>
        <taxon>Vespidae</taxon>
        <taxon>Vespinae</taxon>
        <taxon>Vespula</taxon>
    </lineage>
</organism>
<evidence type="ECO:0000256" key="9">
    <source>
        <dbReference type="PIRSR" id="PIRSR601548-4"/>
    </source>
</evidence>
<dbReference type="PRINTS" id="PR00791">
    <property type="entry name" value="PEPDIPTASEA"/>
</dbReference>
<feature type="binding site" evidence="10">
    <location>
        <position position="705"/>
    </location>
    <ligand>
        <name>Zn(2+)</name>
        <dbReference type="ChEBI" id="CHEBI:29105"/>
        <label>2</label>
        <note>catalytic</note>
    </ligand>
</feature>
<feature type="binding site" evidence="8">
    <location>
        <position position="701"/>
    </location>
    <ligand>
        <name>Zn(2+)</name>
        <dbReference type="ChEBI" id="CHEBI:29105"/>
        <label>1</label>
        <note>catalytic</note>
    </ligand>
</feature>
<evidence type="ECO:0000256" key="1">
    <source>
        <dbReference type="ARBA" id="ARBA00008139"/>
    </source>
</evidence>
<dbReference type="GO" id="GO:0004180">
    <property type="term" value="F:carboxypeptidase activity"/>
    <property type="evidence" value="ECO:0007669"/>
    <property type="project" value="UniProtKB-KW"/>
</dbReference>
<dbReference type="InterPro" id="IPR001548">
    <property type="entry name" value="Peptidase_M2"/>
</dbReference>
<feature type="coiled-coil region" evidence="13">
    <location>
        <begin position="135"/>
        <end position="187"/>
    </location>
</feature>
<keyword evidence="15" id="KW-0472">Membrane</keyword>
<keyword evidence="3 9" id="KW-1015">Disulfide bond</keyword>
<evidence type="ECO:0000256" key="8">
    <source>
        <dbReference type="PIRSR" id="PIRSR601548-3"/>
    </source>
</evidence>
<evidence type="ECO:0000256" key="4">
    <source>
        <dbReference type="ARBA" id="ARBA00023180"/>
    </source>
</evidence>
<feature type="active site" description="Proton acceptor 1" evidence="5">
    <location>
        <position position="702"/>
    </location>
</feature>
<evidence type="ECO:0000256" key="7">
    <source>
        <dbReference type="PIRSR" id="PIRSR601548-11"/>
    </source>
</evidence>
<dbReference type="PANTHER" id="PTHR10514">
    <property type="entry name" value="ANGIOTENSIN-CONVERTING ENZYME"/>
    <property type="match status" value="1"/>
</dbReference>
<keyword evidence="15" id="KW-0812">Transmembrane</keyword>
<name>A0ABD1ZYA5_VESSQ</name>
<dbReference type="EC" id="3.4.-.-" evidence="12"/>
<evidence type="ECO:0000256" key="5">
    <source>
        <dbReference type="PIRSR" id="PIRSR601548-1"/>
    </source>
</evidence>
<feature type="compositionally biased region" description="Low complexity" evidence="14">
    <location>
        <begin position="79"/>
        <end position="96"/>
    </location>
</feature>
<reference evidence="18 19" key="1">
    <citation type="journal article" date="2024" name="Ann. Entomol. Soc. Am.">
        <title>Genomic analyses of the southern and eastern yellowjacket wasps (Hymenoptera: Vespidae) reveal evolutionary signatures of social life.</title>
        <authorList>
            <person name="Catto M.A."/>
            <person name="Caine P.B."/>
            <person name="Orr S.E."/>
            <person name="Hunt B.G."/>
            <person name="Goodisman M.A.D."/>
        </authorList>
    </citation>
    <scope>NUCLEOTIDE SEQUENCE [LARGE SCALE GENOMIC DNA]</scope>
    <source>
        <strain evidence="18">233</strain>
        <tissue evidence="18">Head and thorax</tissue>
    </source>
</reference>
<feature type="binding site" evidence="10">
    <location>
        <position position="701"/>
    </location>
    <ligand>
        <name>Zn(2+)</name>
        <dbReference type="ChEBI" id="CHEBI:29105"/>
        <label>2</label>
        <note>catalytic</note>
    </ligand>
</feature>
<feature type="glycosylation site" description="N-linked (GlcNAc...) asparagine" evidence="6">
    <location>
        <position position="388"/>
    </location>
</feature>
<feature type="active site" description="Proton donor 1" evidence="5">
    <location>
        <position position="829"/>
    </location>
</feature>
<keyword evidence="4 6" id="KW-0325">Glycoprotein</keyword>
<feature type="transmembrane region" description="Helical" evidence="15">
    <location>
        <begin position="978"/>
        <end position="1000"/>
    </location>
</feature>
<keyword evidence="13" id="KW-0175">Coiled coil</keyword>
<evidence type="ECO:0000259" key="17">
    <source>
        <dbReference type="Pfam" id="PF13870"/>
    </source>
</evidence>
<feature type="domain" description="DUF1279" evidence="16">
    <location>
        <begin position="969"/>
        <end position="1055"/>
    </location>
</feature>
<feature type="region of interest" description="Disordered" evidence="14">
    <location>
        <begin position="1082"/>
        <end position="1104"/>
    </location>
</feature>
<keyword evidence="12" id="KW-0482">Metalloprotease</keyword>
<comment type="similarity">
    <text evidence="1 11 12">Belongs to the peptidase M2 family.</text>
</comment>
<dbReference type="GO" id="GO:0008237">
    <property type="term" value="F:metallopeptidase activity"/>
    <property type="evidence" value="ECO:0007669"/>
    <property type="project" value="UniProtKB-KW"/>
</dbReference>
<evidence type="ECO:0000256" key="11">
    <source>
        <dbReference type="PROSITE-ProRule" id="PRU01355"/>
    </source>
</evidence>
<feature type="domain" description="CCDC113/CCDC96 coiled-coil" evidence="17">
    <location>
        <begin position="215"/>
        <end position="347"/>
    </location>
</feature>
<keyword evidence="12" id="KW-0121">Carboxypeptidase</keyword>
<feature type="region of interest" description="Disordered" evidence="14">
    <location>
        <begin position="69"/>
        <end position="99"/>
    </location>
</feature>
<feature type="binding site" evidence="8">
    <location>
        <position position="705"/>
    </location>
    <ligand>
        <name>Zn(2+)</name>
        <dbReference type="ChEBI" id="CHEBI:29105"/>
        <label>1</label>
        <note>catalytic</note>
    </ligand>
</feature>
<keyword evidence="8 12" id="KW-0862">Zinc</keyword>
<gene>
    <name evidence="18" type="ORF">V1478_017054</name>
</gene>
<feature type="compositionally biased region" description="Basic and acidic residues" evidence="14">
    <location>
        <begin position="1089"/>
        <end position="1104"/>
    </location>
</feature>
<feature type="compositionally biased region" description="Polar residues" evidence="14">
    <location>
        <begin position="69"/>
        <end position="78"/>
    </location>
</feature>
<evidence type="ECO:0000256" key="2">
    <source>
        <dbReference type="ARBA" id="ARBA00022729"/>
    </source>
</evidence>
<dbReference type="PANTHER" id="PTHR10514:SF45">
    <property type="entry name" value="ANGIOTENSIN-CONVERTING ENZYME"/>
    <property type="match status" value="1"/>
</dbReference>
<dbReference type="CDD" id="cd06461">
    <property type="entry name" value="M2_ACE"/>
    <property type="match status" value="1"/>
</dbReference>
<keyword evidence="12" id="KW-0645">Protease</keyword>
<dbReference type="InterPro" id="IPR009688">
    <property type="entry name" value="FAM210A/B-like_dom"/>
</dbReference>
<feature type="binding site" evidence="10">
    <location>
        <position position="729"/>
    </location>
    <ligand>
        <name>Zn(2+)</name>
        <dbReference type="ChEBI" id="CHEBI:29105"/>
        <label>2</label>
        <note>catalytic</note>
    </ligand>
</feature>
<dbReference type="InterPro" id="IPR025254">
    <property type="entry name" value="CCDC113/CCDC96_CC"/>
</dbReference>
<dbReference type="SUPFAM" id="SSF55486">
    <property type="entry name" value="Metalloproteases ('zincins'), catalytic domain"/>
    <property type="match status" value="1"/>
</dbReference>
<dbReference type="Proteomes" id="UP001607302">
    <property type="component" value="Unassembled WGS sequence"/>
</dbReference>
<feature type="disulfide bond" evidence="9">
    <location>
        <begin position="468"/>
        <end position="477"/>
    </location>
</feature>
<feature type="disulfide bond" evidence="9 11">
    <location>
        <begin position="670"/>
        <end position="688"/>
    </location>
</feature>
<keyword evidence="12" id="KW-0378">Hydrolase</keyword>
<evidence type="ECO:0000256" key="12">
    <source>
        <dbReference type="RuleBase" id="RU361144"/>
    </source>
</evidence>
<dbReference type="GO" id="GO:0006508">
    <property type="term" value="P:proteolysis"/>
    <property type="evidence" value="ECO:0007669"/>
    <property type="project" value="UniProtKB-KW"/>
</dbReference>
<evidence type="ECO:0000256" key="13">
    <source>
        <dbReference type="SAM" id="Coils"/>
    </source>
</evidence>